<protein>
    <submittedName>
        <fullName evidence="2">DUF1688-domain-containing protein</fullName>
    </submittedName>
</protein>
<evidence type="ECO:0000313" key="3">
    <source>
        <dbReference type="Proteomes" id="UP000298030"/>
    </source>
</evidence>
<dbReference type="Proteomes" id="UP000298030">
    <property type="component" value="Unassembled WGS sequence"/>
</dbReference>
<dbReference type="Pfam" id="PF07958">
    <property type="entry name" value="DUF1688"/>
    <property type="match status" value="1"/>
</dbReference>
<dbReference type="STRING" id="71717.A0A4Y7SYL6"/>
<name>A0A4Y7SYL6_COPMI</name>
<dbReference type="EMBL" id="QPFP01000044">
    <property type="protein sequence ID" value="TEB26940.1"/>
    <property type="molecule type" value="Genomic_DNA"/>
</dbReference>
<accession>A0A4Y7SYL6</accession>
<proteinExistence type="predicted"/>
<keyword evidence="3" id="KW-1185">Reference proteome</keyword>
<dbReference type="InterPro" id="IPR012469">
    <property type="entry name" value="DUF1688"/>
</dbReference>
<gene>
    <name evidence="2" type="ORF">FA13DRAFT_985760</name>
</gene>
<comment type="caution">
    <text evidence="2">The sequence shown here is derived from an EMBL/GenBank/DDBJ whole genome shotgun (WGS) entry which is preliminary data.</text>
</comment>
<dbReference type="AlphaFoldDB" id="A0A4Y7SYL6"/>
<reference evidence="2 3" key="1">
    <citation type="journal article" date="2019" name="Nat. Ecol. Evol.">
        <title>Megaphylogeny resolves global patterns of mushroom evolution.</title>
        <authorList>
            <person name="Varga T."/>
            <person name="Krizsan K."/>
            <person name="Foldi C."/>
            <person name="Dima B."/>
            <person name="Sanchez-Garcia M."/>
            <person name="Sanchez-Ramirez S."/>
            <person name="Szollosi G.J."/>
            <person name="Szarkandi J.G."/>
            <person name="Papp V."/>
            <person name="Albert L."/>
            <person name="Andreopoulos W."/>
            <person name="Angelini C."/>
            <person name="Antonin V."/>
            <person name="Barry K.W."/>
            <person name="Bougher N.L."/>
            <person name="Buchanan P."/>
            <person name="Buyck B."/>
            <person name="Bense V."/>
            <person name="Catcheside P."/>
            <person name="Chovatia M."/>
            <person name="Cooper J."/>
            <person name="Damon W."/>
            <person name="Desjardin D."/>
            <person name="Finy P."/>
            <person name="Geml J."/>
            <person name="Haridas S."/>
            <person name="Hughes K."/>
            <person name="Justo A."/>
            <person name="Karasinski D."/>
            <person name="Kautmanova I."/>
            <person name="Kiss B."/>
            <person name="Kocsube S."/>
            <person name="Kotiranta H."/>
            <person name="LaButti K.M."/>
            <person name="Lechner B.E."/>
            <person name="Liimatainen K."/>
            <person name="Lipzen A."/>
            <person name="Lukacs Z."/>
            <person name="Mihaltcheva S."/>
            <person name="Morgado L.N."/>
            <person name="Niskanen T."/>
            <person name="Noordeloos M.E."/>
            <person name="Ohm R.A."/>
            <person name="Ortiz-Santana B."/>
            <person name="Ovrebo C."/>
            <person name="Racz N."/>
            <person name="Riley R."/>
            <person name="Savchenko A."/>
            <person name="Shiryaev A."/>
            <person name="Soop K."/>
            <person name="Spirin V."/>
            <person name="Szebenyi C."/>
            <person name="Tomsovsky M."/>
            <person name="Tulloss R.E."/>
            <person name="Uehling J."/>
            <person name="Grigoriev I.V."/>
            <person name="Vagvolgyi C."/>
            <person name="Papp T."/>
            <person name="Martin F.M."/>
            <person name="Miettinen O."/>
            <person name="Hibbett D.S."/>
            <person name="Nagy L.G."/>
        </authorList>
    </citation>
    <scope>NUCLEOTIDE SEQUENCE [LARGE SCALE GENOMIC DNA]</scope>
    <source>
        <strain evidence="2 3">FP101781</strain>
    </source>
</reference>
<organism evidence="2 3">
    <name type="scientific">Coprinellus micaceus</name>
    <name type="common">Glistening ink-cap mushroom</name>
    <name type="synonym">Coprinus micaceus</name>
    <dbReference type="NCBI Taxonomy" id="71717"/>
    <lineage>
        <taxon>Eukaryota</taxon>
        <taxon>Fungi</taxon>
        <taxon>Dikarya</taxon>
        <taxon>Basidiomycota</taxon>
        <taxon>Agaricomycotina</taxon>
        <taxon>Agaricomycetes</taxon>
        <taxon>Agaricomycetidae</taxon>
        <taxon>Agaricales</taxon>
        <taxon>Agaricineae</taxon>
        <taxon>Psathyrellaceae</taxon>
        <taxon>Coprinellus</taxon>
    </lineage>
</organism>
<dbReference type="PANTHER" id="PTHR31687:SF3">
    <property type="entry name" value="PROTEIN URG3"/>
    <property type="match status" value="1"/>
</dbReference>
<sequence>MNIAGIIPLSEKATYLRTLPSIRERCNRVYDLATQGKLQYFDYHSEKEDVAVELCIDIIKKKYGDEGFAARIPPHGRWRHLDAGAPRVDNLLHAWSTAPTPIDTKEQARRAIDLFIASVLLDAGAGNVWKFEEKETRQTFSRSEGLGVASFRMFESGLFSSVEGQPYRVDAAGLSNITAKKVGEAMQVTEENPMVGLEGRASLLLKLGEALTAHSDYFGKDGRPGNIVDFLQGEVQPNAEGTPVLPLAALWYALIDGLSTIWPSRIVLAGLPLGDVWPSPALAASIPEGSIQESDDLVPFHKLTQWLTYSLIEVIEKVLKWKISGVEDMTGLPEYRNGGLLVDTGILTLKENALPIDPKSGLPHAAPSHPAIVEWRAMTVVELDRLAAAIRKALNVMADQLTLAQILESATWNGGREIAKQKRPSTGGPPIEIDSDGTVF</sequence>
<dbReference type="OrthoDB" id="2153176at2759"/>
<feature type="region of interest" description="Disordered" evidence="1">
    <location>
        <begin position="419"/>
        <end position="440"/>
    </location>
</feature>
<evidence type="ECO:0000313" key="2">
    <source>
        <dbReference type="EMBL" id="TEB26940.1"/>
    </source>
</evidence>
<dbReference type="PANTHER" id="PTHR31687">
    <property type="match status" value="1"/>
</dbReference>
<evidence type="ECO:0000256" key="1">
    <source>
        <dbReference type="SAM" id="MobiDB-lite"/>
    </source>
</evidence>